<dbReference type="Pfam" id="PF01814">
    <property type="entry name" value="Hemerythrin"/>
    <property type="match status" value="1"/>
</dbReference>
<dbReference type="EMBL" id="KB515251">
    <property type="protein sequence ID" value="EMP39945.1"/>
    <property type="molecule type" value="Genomic_DNA"/>
</dbReference>
<dbReference type="InterPro" id="IPR006553">
    <property type="entry name" value="Leu-rich_rpt_Cys-con_subtyp"/>
</dbReference>
<dbReference type="GO" id="GO:0051536">
    <property type="term" value="F:iron-sulfur cluster binding"/>
    <property type="evidence" value="ECO:0007669"/>
    <property type="project" value="UniProtKB-KW"/>
</dbReference>
<dbReference type="SMART" id="SM00256">
    <property type="entry name" value="FBOX"/>
    <property type="match status" value="1"/>
</dbReference>
<evidence type="ECO:0000256" key="6">
    <source>
        <dbReference type="ARBA" id="ARBA00022614"/>
    </source>
</evidence>
<dbReference type="PANTHER" id="PTHR13318:SF19">
    <property type="entry name" value="F-BOX_LRR-REPEAT PROTEIN 5"/>
    <property type="match status" value="1"/>
</dbReference>
<evidence type="ECO:0000256" key="3">
    <source>
        <dbReference type="ARBA" id="ARBA00004906"/>
    </source>
</evidence>
<dbReference type="CDD" id="cd22118">
    <property type="entry name" value="F-box_FBXL5"/>
    <property type="match status" value="1"/>
</dbReference>
<dbReference type="Gene3D" id="1.20.1280.50">
    <property type="match status" value="1"/>
</dbReference>
<reference evidence="19" key="1">
    <citation type="journal article" date="2013" name="Nat. Genet.">
        <title>The draft genomes of soft-shell turtle and green sea turtle yield insights into the development and evolution of the turtle-specific body plan.</title>
        <authorList>
            <person name="Wang Z."/>
            <person name="Pascual-Anaya J."/>
            <person name="Zadissa A."/>
            <person name="Li W."/>
            <person name="Niimura Y."/>
            <person name="Huang Z."/>
            <person name="Li C."/>
            <person name="White S."/>
            <person name="Xiong Z."/>
            <person name="Fang D."/>
            <person name="Wang B."/>
            <person name="Ming Y."/>
            <person name="Chen Y."/>
            <person name="Zheng Y."/>
            <person name="Kuraku S."/>
            <person name="Pignatelli M."/>
            <person name="Herrero J."/>
            <person name="Beal K."/>
            <person name="Nozawa M."/>
            <person name="Li Q."/>
            <person name="Wang J."/>
            <person name="Zhang H."/>
            <person name="Yu L."/>
            <person name="Shigenobu S."/>
            <person name="Wang J."/>
            <person name="Liu J."/>
            <person name="Flicek P."/>
            <person name="Searle S."/>
            <person name="Wang J."/>
            <person name="Kuratani S."/>
            <person name="Yin Y."/>
            <person name="Aken B."/>
            <person name="Zhang G."/>
            <person name="Irie N."/>
        </authorList>
    </citation>
    <scope>NUCLEOTIDE SEQUENCE [LARGE SCALE GENOMIC DNA]</scope>
</reference>
<keyword evidence="11" id="KW-0408">Iron</keyword>
<keyword evidence="12" id="KW-0411">Iron-sulfur</keyword>
<keyword evidence="7" id="KW-0479">Metal-binding</keyword>
<dbReference type="CDD" id="cd12109">
    <property type="entry name" value="Hr_FBXL5"/>
    <property type="match status" value="1"/>
</dbReference>
<dbReference type="FunFam" id="1.20.1280.50:FF:000007">
    <property type="entry name" value="F-box/LRR-repeat protein 5 isoform X1"/>
    <property type="match status" value="1"/>
</dbReference>
<dbReference type="InterPro" id="IPR001810">
    <property type="entry name" value="F-box_dom"/>
</dbReference>
<protein>
    <recommendedName>
        <fullName evidence="4">F-box/LRR-repeat protein 5</fullName>
    </recommendedName>
    <alternativeName>
        <fullName evidence="14">F-box and leucine-rich repeat protein 5</fullName>
    </alternativeName>
</protein>
<evidence type="ECO:0000313" key="19">
    <source>
        <dbReference type="Proteomes" id="UP000031443"/>
    </source>
</evidence>
<proteinExistence type="predicted"/>
<evidence type="ECO:0000256" key="13">
    <source>
        <dbReference type="ARBA" id="ARBA00023242"/>
    </source>
</evidence>
<accession>M7BVV3</accession>
<evidence type="ECO:0000256" key="15">
    <source>
        <dbReference type="ARBA" id="ARBA00034078"/>
    </source>
</evidence>
<comment type="subcellular location">
    <subcellularLocation>
        <location evidence="2">Cytoplasm</location>
        <location evidence="2">Perinuclear region</location>
    </subcellularLocation>
    <subcellularLocation>
        <location evidence="1">Nucleus</location>
    </subcellularLocation>
</comment>
<evidence type="ECO:0000256" key="11">
    <source>
        <dbReference type="ARBA" id="ARBA00023004"/>
    </source>
</evidence>
<dbReference type="STRING" id="8469.M7BVV3"/>
<dbReference type="Gene3D" id="3.80.10.10">
    <property type="entry name" value="Ribonuclease Inhibitor"/>
    <property type="match status" value="2"/>
</dbReference>
<dbReference type="SUPFAM" id="SSF52047">
    <property type="entry name" value="RNI-like"/>
    <property type="match status" value="1"/>
</dbReference>
<keyword evidence="6" id="KW-0433">Leucine-rich repeat</keyword>
<dbReference type="PROSITE" id="PS50181">
    <property type="entry name" value="FBOX"/>
    <property type="match status" value="1"/>
</dbReference>
<evidence type="ECO:0000256" key="16">
    <source>
        <dbReference type="ARBA" id="ARBA00063923"/>
    </source>
</evidence>
<keyword evidence="19" id="KW-1185">Reference proteome</keyword>
<dbReference type="GO" id="GO:0005634">
    <property type="term" value="C:nucleus"/>
    <property type="evidence" value="ECO:0007669"/>
    <property type="project" value="UniProtKB-SubCell"/>
</dbReference>
<dbReference type="eggNOG" id="ENOG502QS5I">
    <property type="taxonomic scope" value="Eukaryota"/>
</dbReference>
<dbReference type="GO" id="GO:0048471">
    <property type="term" value="C:perinuclear region of cytoplasm"/>
    <property type="evidence" value="ECO:0007669"/>
    <property type="project" value="UniProtKB-SubCell"/>
</dbReference>
<dbReference type="GO" id="GO:0019005">
    <property type="term" value="C:SCF ubiquitin ligase complex"/>
    <property type="evidence" value="ECO:0007669"/>
    <property type="project" value="TreeGrafter"/>
</dbReference>
<sequence>MEGALCCLAVTGVREQRHYSGVAEGSLHGCGAGTSYIDRSTWEYTGIIMLIGLSKTNFANNNDFRALLQSLYATFKEFKMHEQIENEYIIGLLQQRSRTVYNVHSDNKLSEMLSLFEKGLKNVKNEYEQLNYAKQLKERLEAFTRDFLPHMKEEEEVFQPMLMEYFTYEELKDIKKKVIDQHCSQKEAAELVRGLSLWNQLKSSVDEKTDQETEVTGHTTNVTHLPPEVMLTIFSYLNPQELCRCSQVSTKWSQLVKTGSLWKHLYPVQWARGDWYSGPAADLDTEPDEEWVKNRKDESRAFQEWDEDADIDESEEAAEESLAINIAQMEKHLLHGLIHNVLPHVGTSVKTLVLAYSSAVSNKMVRQFLELCPNLEHLDLTQTDISDSAFESWSWVGCCQSLRHLDLSGCEKITDVAMEKISRALGILSAHNNKGVLKSCRNRSAKTVWRNKDITMQSNRKYSLHDITNEPLIKEEGNEHYWTKPVSSESFSSAYVWMLDADDLADIEDAAVGRRRNIEGLCVVEPASSLSCSASCYNKDIVGLRTSVCWQQHCASTAFTYCSHSFCCAGMALRTIQALPESSALCKKTTRTRQSEGKDFAYSGSEKSDQETARVLQFLSLSGCYQITDHGLRALTLGGGLPHLEHLNLSGCLTITGVGLQDLVAACPSLNDEHFYYCDNINAVSSVVYQVLMLKPPVDARTCSVVFGPAAALVNDP</sequence>
<dbReference type="FunFam" id="3.80.10.10:FF:000106">
    <property type="entry name" value="F-box/LRR-repeat protein 5 isoform X1"/>
    <property type="match status" value="1"/>
</dbReference>
<dbReference type="GO" id="GO:0006879">
    <property type="term" value="P:intracellular iron ion homeostasis"/>
    <property type="evidence" value="ECO:0007669"/>
    <property type="project" value="InterPro"/>
</dbReference>
<dbReference type="AlphaFoldDB" id="M7BVV3"/>
<dbReference type="InterPro" id="IPR036047">
    <property type="entry name" value="F-box-like_dom_sf"/>
</dbReference>
<dbReference type="GO" id="GO:0031146">
    <property type="term" value="P:SCF-dependent proteasomal ubiquitin-dependent protein catabolic process"/>
    <property type="evidence" value="ECO:0007669"/>
    <property type="project" value="TreeGrafter"/>
</dbReference>
<dbReference type="FunFam" id="1.20.120.520:FF:000002">
    <property type="entry name" value="F-box/LRR-repeat protein 5 isoform X2"/>
    <property type="match status" value="1"/>
</dbReference>
<evidence type="ECO:0000256" key="4">
    <source>
        <dbReference type="ARBA" id="ARBA00020540"/>
    </source>
</evidence>
<evidence type="ECO:0000313" key="18">
    <source>
        <dbReference type="EMBL" id="EMP39945.1"/>
    </source>
</evidence>
<name>M7BVV3_CHEMY</name>
<keyword evidence="5" id="KW-0963">Cytoplasm</keyword>
<dbReference type="SMART" id="SM00367">
    <property type="entry name" value="LRR_CC"/>
    <property type="match status" value="4"/>
</dbReference>
<evidence type="ECO:0000256" key="14">
    <source>
        <dbReference type="ARBA" id="ARBA00030695"/>
    </source>
</evidence>
<organism evidence="18 19">
    <name type="scientific">Chelonia mydas</name>
    <name type="common">Green sea-turtle</name>
    <name type="synonym">Chelonia agassizi</name>
    <dbReference type="NCBI Taxonomy" id="8469"/>
    <lineage>
        <taxon>Eukaryota</taxon>
        <taxon>Metazoa</taxon>
        <taxon>Chordata</taxon>
        <taxon>Craniata</taxon>
        <taxon>Vertebrata</taxon>
        <taxon>Euteleostomi</taxon>
        <taxon>Archelosauria</taxon>
        <taxon>Testudinata</taxon>
        <taxon>Testudines</taxon>
        <taxon>Cryptodira</taxon>
        <taxon>Durocryptodira</taxon>
        <taxon>Americhelydia</taxon>
        <taxon>Chelonioidea</taxon>
        <taxon>Cheloniidae</taxon>
        <taxon>Chelonia</taxon>
    </lineage>
</organism>
<evidence type="ECO:0000256" key="8">
    <source>
        <dbReference type="ARBA" id="ARBA00022737"/>
    </source>
</evidence>
<dbReference type="Pfam" id="PF12937">
    <property type="entry name" value="F-box-like"/>
    <property type="match status" value="1"/>
</dbReference>
<keyword evidence="13" id="KW-0539">Nucleus</keyword>
<evidence type="ECO:0000256" key="9">
    <source>
        <dbReference type="ARBA" id="ARBA00022786"/>
    </source>
</evidence>
<evidence type="ECO:0000256" key="1">
    <source>
        <dbReference type="ARBA" id="ARBA00004123"/>
    </source>
</evidence>
<dbReference type="InterPro" id="IPR012312">
    <property type="entry name" value="Hemerythrin-like"/>
</dbReference>
<dbReference type="InterPro" id="IPR001611">
    <property type="entry name" value="Leu-rich_rpt"/>
</dbReference>
<evidence type="ECO:0000256" key="7">
    <source>
        <dbReference type="ARBA" id="ARBA00022723"/>
    </source>
</evidence>
<keyword evidence="10" id="KW-0832">Ubl conjugation</keyword>
<evidence type="ECO:0000256" key="10">
    <source>
        <dbReference type="ARBA" id="ARBA00022843"/>
    </source>
</evidence>
<dbReference type="InterPro" id="IPR032675">
    <property type="entry name" value="LRR_dom_sf"/>
</dbReference>
<evidence type="ECO:0000256" key="5">
    <source>
        <dbReference type="ARBA" id="ARBA00022490"/>
    </source>
</evidence>
<dbReference type="PANTHER" id="PTHR13318">
    <property type="entry name" value="PARTNER OF PAIRED, ISOFORM B-RELATED"/>
    <property type="match status" value="1"/>
</dbReference>
<keyword evidence="9" id="KW-0833">Ubl conjugation pathway</keyword>
<comment type="subunit">
    <text evidence="16">Part of a SCF (SKP1-cullin-F-box) protein ligase complex. Interacts with ACO1/IRP1, IREB2/IRP2; the interaction depends on the [2Fe-2S] cluster. Interacts with DCTN1/p150-glued.</text>
</comment>
<evidence type="ECO:0000256" key="12">
    <source>
        <dbReference type="ARBA" id="ARBA00023014"/>
    </source>
</evidence>
<feature type="domain" description="F-box" evidence="17">
    <location>
        <begin position="219"/>
        <end position="265"/>
    </location>
</feature>
<evidence type="ECO:0000256" key="2">
    <source>
        <dbReference type="ARBA" id="ARBA00004556"/>
    </source>
</evidence>
<dbReference type="InterPro" id="IPR045808">
    <property type="entry name" value="Hr_FBXL5"/>
</dbReference>
<dbReference type="Proteomes" id="UP000031443">
    <property type="component" value="Unassembled WGS sequence"/>
</dbReference>
<evidence type="ECO:0000259" key="17">
    <source>
        <dbReference type="PROSITE" id="PS50181"/>
    </source>
</evidence>
<gene>
    <name evidence="18" type="ORF">UY3_02815</name>
</gene>
<dbReference type="SUPFAM" id="SSF81383">
    <property type="entry name" value="F-box domain"/>
    <property type="match status" value="1"/>
</dbReference>
<dbReference type="Gene3D" id="1.20.120.520">
    <property type="entry name" value="nmb1532 protein domain like"/>
    <property type="match status" value="1"/>
</dbReference>
<keyword evidence="8" id="KW-0677">Repeat</keyword>
<comment type="pathway">
    <text evidence="3">Protein modification; protein ubiquitination.</text>
</comment>
<comment type="cofactor">
    <cofactor evidence="15">
        <name>[2Fe-2S] cluster</name>
        <dbReference type="ChEBI" id="CHEBI:190135"/>
    </cofactor>
</comment>
<dbReference type="GO" id="GO:0046872">
    <property type="term" value="F:metal ion binding"/>
    <property type="evidence" value="ECO:0007669"/>
    <property type="project" value="UniProtKB-KW"/>
</dbReference>
<dbReference type="Pfam" id="PF13516">
    <property type="entry name" value="LRR_6"/>
    <property type="match status" value="3"/>
</dbReference>